<dbReference type="InterPro" id="IPR036985">
    <property type="entry name" value="Transglutaminase-like_sf"/>
</dbReference>
<feature type="compositionally biased region" description="Basic and acidic residues" evidence="7">
    <location>
        <begin position="158"/>
        <end position="171"/>
    </location>
</feature>
<keyword evidence="12" id="KW-1185">Reference proteome</keyword>
<gene>
    <name evidence="11" type="ORF">NLU13_9766</name>
</gene>
<dbReference type="PANTHER" id="PTHR12135:SF0">
    <property type="entry name" value="DNA REPAIR PROTEIN COMPLEMENTING XP-C CELLS"/>
    <property type="match status" value="1"/>
</dbReference>
<dbReference type="Pfam" id="PF10403">
    <property type="entry name" value="BHD_1"/>
    <property type="match status" value="1"/>
</dbReference>
<dbReference type="InterPro" id="IPR018325">
    <property type="entry name" value="Rad4/PNGase_transGLS-fold"/>
</dbReference>
<protein>
    <submittedName>
        <fullName evidence="11">Uncharacterized protein</fullName>
    </submittedName>
</protein>
<dbReference type="Gene3D" id="3.30.70.2460">
    <property type="entry name" value="Rad4, beta-hairpin domain BHD3"/>
    <property type="match status" value="1"/>
</dbReference>
<proteinExistence type="inferred from homology"/>
<dbReference type="GO" id="GO:0006289">
    <property type="term" value="P:nucleotide-excision repair"/>
    <property type="evidence" value="ECO:0007669"/>
    <property type="project" value="InterPro"/>
</dbReference>
<dbReference type="AlphaFoldDB" id="A0AA39L4P1"/>
<keyword evidence="6" id="KW-0175">Coiled coil</keyword>
<reference evidence="11" key="1">
    <citation type="submission" date="2022-10" db="EMBL/GenBank/DDBJ databases">
        <title>Determination and structural analysis of whole genome sequence of Sarocladium strictum F4-1.</title>
        <authorList>
            <person name="Hu L."/>
            <person name="Jiang Y."/>
        </authorList>
    </citation>
    <scope>NUCLEOTIDE SEQUENCE</scope>
    <source>
        <strain evidence="11">F4-1</strain>
    </source>
</reference>
<dbReference type="PANTHER" id="PTHR12135">
    <property type="entry name" value="DNA REPAIR PROTEIN XP-C / RAD4"/>
    <property type="match status" value="1"/>
</dbReference>
<feature type="compositionally biased region" description="Basic and acidic residues" evidence="7">
    <location>
        <begin position="344"/>
        <end position="357"/>
    </location>
</feature>
<feature type="region of interest" description="Disordered" evidence="7">
    <location>
        <begin position="149"/>
        <end position="171"/>
    </location>
</feature>
<dbReference type="SMART" id="SM01030">
    <property type="entry name" value="BHD_1"/>
    <property type="match status" value="1"/>
</dbReference>
<keyword evidence="5" id="KW-0539">Nucleus</keyword>
<dbReference type="Gene3D" id="3.90.260.10">
    <property type="entry name" value="Transglutaminase-like"/>
    <property type="match status" value="1"/>
</dbReference>
<evidence type="ECO:0000313" key="11">
    <source>
        <dbReference type="EMBL" id="KAK0383855.1"/>
    </source>
</evidence>
<evidence type="ECO:0000259" key="8">
    <source>
        <dbReference type="SMART" id="SM01030"/>
    </source>
</evidence>
<feature type="compositionally biased region" description="Basic and acidic residues" evidence="7">
    <location>
        <begin position="52"/>
        <end position="76"/>
    </location>
</feature>
<dbReference type="Pfam" id="PF10404">
    <property type="entry name" value="BHD_2"/>
    <property type="match status" value="1"/>
</dbReference>
<evidence type="ECO:0000256" key="2">
    <source>
        <dbReference type="ARBA" id="ARBA00009525"/>
    </source>
</evidence>
<feature type="domain" description="Rad4 beta-hairpin" evidence="10">
    <location>
        <begin position="654"/>
        <end position="728"/>
    </location>
</feature>
<dbReference type="InterPro" id="IPR004583">
    <property type="entry name" value="DNA_repair_Rad4"/>
</dbReference>
<evidence type="ECO:0000256" key="1">
    <source>
        <dbReference type="ARBA" id="ARBA00004123"/>
    </source>
</evidence>
<evidence type="ECO:0000256" key="4">
    <source>
        <dbReference type="ARBA" id="ARBA00023204"/>
    </source>
</evidence>
<evidence type="ECO:0000256" key="3">
    <source>
        <dbReference type="ARBA" id="ARBA00022763"/>
    </source>
</evidence>
<evidence type="ECO:0000256" key="7">
    <source>
        <dbReference type="SAM" id="MobiDB-lite"/>
    </source>
</evidence>
<feature type="compositionally biased region" description="Acidic residues" evidence="7">
    <location>
        <begin position="77"/>
        <end position="89"/>
    </location>
</feature>
<dbReference type="SMART" id="SM01031">
    <property type="entry name" value="BHD_2"/>
    <property type="match status" value="1"/>
</dbReference>
<dbReference type="Pfam" id="PF03835">
    <property type="entry name" value="Rad4"/>
    <property type="match status" value="1"/>
</dbReference>
<dbReference type="SUPFAM" id="SSF54001">
    <property type="entry name" value="Cysteine proteinases"/>
    <property type="match status" value="1"/>
</dbReference>
<evidence type="ECO:0000313" key="12">
    <source>
        <dbReference type="Proteomes" id="UP001175261"/>
    </source>
</evidence>
<dbReference type="InterPro" id="IPR018326">
    <property type="entry name" value="Rad4_beta-hairpin_dom1"/>
</dbReference>
<dbReference type="Gene3D" id="2.20.20.110">
    <property type="entry name" value="Rad4, beta-hairpin domain BHD1"/>
    <property type="match status" value="1"/>
</dbReference>
<dbReference type="InterPro" id="IPR038765">
    <property type="entry name" value="Papain-like_cys_pep_sf"/>
</dbReference>
<feature type="domain" description="Rad4 beta-hairpin" evidence="9">
    <location>
        <begin position="585"/>
        <end position="647"/>
    </location>
</feature>
<dbReference type="GO" id="GO:0003697">
    <property type="term" value="F:single-stranded DNA binding"/>
    <property type="evidence" value="ECO:0007669"/>
    <property type="project" value="TreeGrafter"/>
</dbReference>
<dbReference type="SMART" id="SM01032">
    <property type="entry name" value="BHD_3"/>
    <property type="match status" value="1"/>
</dbReference>
<evidence type="ECO:0000259" key="9">
    <source>
        <dbReference type="SMART" id="SM01031"/>
    </source>
</evidence>
<dbReference type="InterPro" id="IPR018328">
    <property type="entry name" value="Rad4_beta-hairpin_dom3"/>
</dbReference>
<dbReference type="EMBL" id="JAPDFR010000009">
    <property type="protein sequence ID" value="KAK0383855.1"/>
    <property type="molecule type" value="Genomic_DNA"/>
</dbReference>
<dbReference type="GO" id="GO:0003684">
    <property type="term" value="F:damaged DNA binding"/>
    <property type="evidence" value="ECO:0007669"/>
    <property type="project" value="InterPro"/>
</dbReference>
<feature type="region of interest" description="Disordered" evidence="7">
    <location>
        <begin position="605"/>
        <end position="653"/>
    </location>
</feature>
<feature type="region of interest" description="Disordered" evidence="7">
    <location>
        <begin position="327"/>
        <end position="404"/>
    </location>
</feature>
<evidence type="ECO:0000256" key="5">
    <source>
        <dbReference type="ARBA" id="ARBA00023242"/>
    </source>
</evidence>
<dbReference type="GO" id="GO:0000111">
    <property type="term" value="C:nucleotide-excision repair factor 2 complex"/>
    <property type="evidence" value="ECO:0007669"/>
    <property type="project" value="TreeGrafter"/>
</dbReference>
<sequence length="815" mass="91195">MVARRRSVRASASRRGRDNAVPEFLQEMLDEAGVGAGTEEPERPLKRRRRNDRTAVGKASEKAPPETDKVQEADGHDEGDDGDDEDIAFEDVPLPPATVQTMELDSDEDSDDEDGGVAFDDFLFTSPLKESSIPTTQGPQDLELNLTAEKAASTPSKRSAERRKALSKEDRDRRACVHQAHLVCLLAHVSRRNRWCNDGQVQDTLRSHLTEKMVRYLNPGTNLSQFGRTESLKTGVQQAGSMWKTKFDITESGLRRALWAEDPEDLEGYEPPGDMDSVLDRDAFREAAKSLEGSRDVGAQLYCALLRAAGVEARLVCSLQPLACTSNAPVLPKSKPGKTPTKQSKAEQSRAALEKYRASMNGAHGSPSTKPSARRRLGHPNATAHNFEPVASPPKPRSSTFEAPKRIKESSYPVYWVEVLDVGHQKWQPVDAVVTHTFWKPRSLEPPITDRENAMSYAVAFSADGTAKDVTRRYAKAYTAKTRRIRIETAVEGGDKWWRKAMRPYRRMVPTDLDQIEENELTGIEAREPMPRNVQDFKDHPVYALERHLRRAEVLVPDAMPSGTISAGNKGALEKIYRRRDVRIARSADKWYRLGREVKPNEIPAKWLPKKARPRNGRFADDGEDDERDDAGTPIYTQDQTEQYEPPPVRNGRIPKNKFGNIDVYVPSMVPRGGVHIMGEHAAKAAFLVGVDYAPALTGFDFKGRHGTAVLNGVVVAKEAEEAVRAAIDAMGDLEREAEDERRRALAIRMWRRMLMGLRIRERVWAGVDEEERREADRVAIMEAEIQDAESDVSEEIDMVVDDEDDYGGGGFIVE</sequence>
<feature type="domain" description="Rad4 beta-hairpin" evidence="8">
    <location>
        <begin position="526"/>
        <end position="583"/>
    </location>
</feature>
<feature type="coiled-coil region" evidence="6">
    <location>
        <begin position="717"/>
        <end position="744"/>
    </location>
</feature>
<evidence type="ECO:0000259" key="10">
    <source>
        <dbReference type="SMART" id="SM01032"/>
    </source>
</evidence>
<dbReference type="GO" id="GO:0071942">
    <property type="term" value="C:XPC complex"/>
    <property type="evidence" value="ECO:0007669"/>
    <property type="project" value="TreeGrafter"/>
</dbReference>
<dbReference type="Proteomes" id="UP001175261">
    <property type="component" value="Unassembled WGS sequence"/>
</dbReference>
<comment type="subcellular location">
    <subcellularLocation>
        <location evidence="1">Nucleus</location>
    </subcellularLocation>
</comment>
<comment type="caution">
    <text evidence="11">The sequence shown here is derived from an EMBL/GenBank/DDBJ whole genome shotgun (WGS) entry which is preliminary data.</text>
</comment>
<keyword evidence="3" id="KW-0227">DNA damage</keyword>
<comment type="similarity">
    <text evidence="2">Belongs to the XPC family.</text>
</comment>
<dbReference type="InterPro" id="IPR018327">
    <property type="entry name" value="BHD_2"/>
</dbReference>
<evidence type="ECO:0000256" key="6">
    <source>
        <dbReference type="SAM" id="Coils"/>
    </source>
</evidence>
<dbReference type="Pfam" id="PF10405">
    <property type="entry name" value="BHD_3"/>
    <property type="match status" value="1"/>
</dbReference>
<accession>A0AA39L4P1</accession>
<dbReference type="GO" id="GO:0006298">
    <property type="term" value="P:mismatch repair"/>
    <property type="evidence" value="ECO:0007669"/>
    <property type="project" value="TreeGrafter"/>
</dbReference>
<feature type="region of interest" description="Disordered" evidence="7">
    <location>
        <begin position="1"/>
        <end position="90"/>
    </location>
</feature>
<feature type="compositionally biased region" description="Basic residues" evidence="7">
    <location>
        <begin position="1"/>
        <end position="14"/>
    </location>
</feature>
<name>A0AA39L4P1_SARSR</name>
<dbReference type="GO" id="GO:0005737">
    <property type="term" value="C:cytoplasm"/>
    <property type="evidence" value="ECO:0007669"/>
    <property type="project" value="TreeGrafter"/>
</dbReference>
<dbReference type="InterPro" id="IPR042488">
    <property type="entry name" value="Rad4_BHD3_sf"/>
</dbReference>
<organism evidence="11 12">
    <name type="scientific">Sarocladium strictum</name>
    <name type="common">Black bundle disease fungus</name>
    <name type="synonym">Acremonium strictum</name>
    <dbReference type="NCBI Taxonomy" id="5046"/>
    <lineage>
        <taxon>Eukaryota</taxon>
        <taxon>Fungi</taxon>
        <taxon>Dikarya</taxon>
        <taxon>Ascomycota</taxon>
        <taxon>Pezizomycotina</taxon>
        <taxon>Sordariomycetes</taxon>
        <taxon>Hypocreomycetidae</taxon>
        <taxon>Hypocreales</taxon>
        <taxon>Sarocladiaceae</taxon>
        <taxon>Sarocladium</taxon>
    </lineage>
</organism>
<keyword evidence="4" id="KW-0234">DNA repair</keyword>